<keyword evidence="3" id="KW-1185">Reference proteome</keyword>
<evidence type="ECO:0000313" key="2">
    <source>
        <dbReference type="EMBL" id="MCF2946516.1"/>
    </source>
</evidence>
<gene>
    <name evidence="2" type="ORF">L0668_00185</name>
</gene>
<dbReference type="InterPro" id="IPR005135">
    <property type="entry name" value="Endo/exonuclease/phosphatase"/>
</dbReference>
<dbReference type="InterPro" id="IPR036691">
    <property type="entry name" value="Endo/exonu/phosph_ase_sf"/>
</dbReference>
<comment type="caution">
    <text evidence="2">The sequence shown here is derived from an EMBL/GenBank/DDBJ whole genome shotgun (WGS) entry which is preliminary data.</text>
</comment>
<dbReference type="Proteomes" id="UP001521137">
    <property type="component" value="Unassembled WGS sequence"/>
</dbReference>
<evidence type="ECO:0000313" key="3">
    <source>
        <dbReference type="Proteomes" id="UP001521137"/>
    </source>
</evidence>
<dbReference type="EMBL" id="JAKGAS010000001">
    <property type="protein sequence ID" value="MCF2946516.1"/>
    <property type="molecule type" value="Genomic_DNA"/>
</dbReference>
<evidence type="ECO:0000259" key="1">
    <source>
        <dbReference type="Pfam" id="PF03372"/>
    </source>
</evidence>
<keyword evidence="2" id="KW-0540">Nuclease</keyword>
<accession>A0ABS9D0R0</accession>
<proteinExistence type="predicted"/>
<protein>
    <submittedName>
        <fullName evidence="2">Endonuclease/exonuclease/phosphatase family protein</fullName>
    </submittedName>
</protein>
<dbReference type="RefSeq" id="WP_235310049.1">
    <property type="nucleotide sequence ID" value="NZ_JAKGAS010000001.1"/>
</dbReference>
<keyword evidence="2" id="KW-0255">Endonuclease</keyword>
<reference evidence="2 3" key="1">
    <citation type="submission" date="2022-01" db="EMBL/GenBank/DDBJ databases">
        <title>Paraglaciecola sp. G1-23.</title>
        <authorList>
            <person name="Jin M.S."/>
            <person name="Han D.M."/>
            <person name="Kim H.M."/>
            <person name="Jeon C.O."/>
        </authorList>
    </citation>
    <scope>NUCLEOTIDE SEQUENCE [LARGE SCALE GENOMIC DNA]</scope>
    <source>
        <strain evidence="2 3">G1-23</strain>
    </source>
</reference>
<sequence>MFRIFSLFIIILNTNTIFAKSSLGESSTVYLKDETIDEIQTASTAKDVNVFSWNISGDAFIKKPELFKSLIEKSKADILLLDEVTDKANEAQLLKALPASNFKGKRNWYVNLGASGGRQRTIIASRYPIETLPEFQKIVAYPDVDKARLQELIIKGGELKYAQSLDTGISVNGAIILHQDKRLLLVSLDLECCGSDPSSWEEDKRRVEAREIRKQIKRITKRIRVDGIIVAGDLNLVSTVTPLVIMSGPYDKPLSGLIAAELTHIDGRQTWTWDGRGTKFPSRVLDLVIYSPTSLKLNNGYIFNPELISLEARKSLNLSGKNVEKVFDHLPLITKFSWQKK</sequence>
<name>A0ABS9D0R0_9ALTE</name>
<organism evidence="2 3">
    <name type="scientific">Paraglaciecola algarum</name>
    <dbReference type="NCBI Taxonomy" id="3050085"/>
    <lineage>
        <taxon>Bacteria</taxon>
        <taxon>Pseudomonadati</taxon>
        <taxon>Pseudomonadota</taxon>
        <taxon>Gammaproteobacteria</taxon>
        <taxon>Alteromonadales</taxon>
        <taxon>Alteromonadaceae</taxon>
        <taxon>Paraglaciecola</taxon>
    </lineage>
</organism>
<feature type="domain" description="Endonuclease/exonuclease/phosphatase" evidence="1">
    <location>
        <begin position="52"/>
        <end position="306"/>
    </location>
</feature>
<dbReference type="GO" id="GO:0004519">
    <property type="term" value="F:endonuclease activity"/>
    <property type="evidence" value="ECO:0007669"/>
    <property type="project" value="UniProtKB-KW"/>
</dbReference>
<dbReference type="Pfam" id="PF03372">
    <property type="entry name" value="Exo_endo_phos"/>
    <property type="match status" value="1"/>
</dbReference>
<keyword evidence="2" id="KW-0378">Hydrolase</keyword>
<dbReference type="Gene3D" id="3.60.10.10">
    <property type="entry name" value="Endonuclease/exonuclease/phosphatase"/>
    <property type="match status" value="1"/>
</dbReference>
<dbReference type="SUPFAM" id="SSF56219">
    <property type="entry name" value="DNase I-like"/>
    <property type="match status" value="1"/>
</dbReference>